<sequence length="69" mass="7337">MAEPITGGIILAAIKGAVTALRLIINDPERHLDAGLGHLEAAAKLVTEALNNGDISEAWFNEYIQILAE</sequence>
<evidence type="ECO:0000313" key="1">
    <source>
        <dbReference type="EMBL" id="PSR72986.1"/>
    </source>
</evidence>
<dbReference type="Proteomes" id="UP000186601">
    <property type="component" value="Unassembled WGS sequence"/>
</dbReference>
<keyword evidence="2" id="KW-1185">Reference proteome</keyword>
<dbReference type="EMBL" id="MLYV02001120">
    <property type="protein sequence ID" value="PSR72986.1"/>
    <property type="molecule type" value="Genomic_DNA"/>
</dbReference>
<dbReference type="AlphaFoldDB" id="A0A2R6NKX9"/>
<proteinExistence type="predicted"/>
<reference evidence="1 2" key="1">
    <citation type="submission" date="2018-02" db="EMBL/GenBank/DDBJ databases">
        <title>Genome sequence of the basidiomycete white-rot fungus Phlebia centrifuga.</title>
        <authorList>
            <person name="Granchi Z."/>
            <person name="Peng M."/>
            <person name="de Vries R.P."/>
            <person name="Hilden K."/>
            <person name="Makela M.R."/>
            <person name="Grigoriev I."/>
            <person name="Riley R."/>
        </authorList>
    </citation>
    <scope>NUCLEOTIDE SEQUENCE [LARGE SCALE GENOMIC DNA]</scope>
    <source>
        <strain evidence="1 2">FBCC195</strain>
    </source>
</reference>
<accession>A0A2R6NKX9</accession>
<organism evidence="1 2">
    <name type="scientific">Hermanssonia centrifuga</name>
    <dbReference type="NCBI Taxonomy" id="98765"/>
    <lineage>
        <taxon>Eukaryota</taxon>
        <taxon>Fungi</taxon>
        <taxon>Dikarya</taxon>
        <taxon>Basidiomycota</taxon>
        <taxon>Agaricomycotina</taxon>
        <taxon>Agaricomycetes</taxon>
        <taxon>Polyporales</taxon>
        <taxon>Meruliaceae</taxon>
        <taxon>Hermanssonia</taxon>
    </lineage>
</organism>
<comment type="caution">
    <text evidence="1">The sequence shown here is derived from an EMBL/GenBank/DDBJ whole genome shotgun (WGS) entry which is preliminary data.</text>
</comment>
<gene>
    <name evidence="1" type="ORF">PHLCEN_2v11152</name>
</gene>
<name>A0A2R6NKX9_9APHY</name>
<protein>
    <submittedName>
        <fullName evidence="1">Uncharacterized protein</fullName>
    </submittedName>
</protein>
<evidence type="ECO:0000313" key="2">
    <source>
        <dbReference type="Proteomes" id="UP000186601"/>
    </source>
</evidence>